<dbReference type="GO" id="GO:0004519">
    <property type="term" value="F:endonuclease activity"/>
    <property type="evidence" value="ECO:0007669"/>
    <property type="project" value="UniProtKB-KW"/>
</dbReference>
<reference evidence="11 12" key="1">
    <citation type="journal article" date="2013" name="Stand. Genomic Sci.">
        <title>Genomic Encyclopedia of Type Strains, Phase I: The one thousand microbial genomes (KMG-I) project.</title>
        <authorList>
            <person name="Kyrpides N.C."/>
            <person name="Woyke T."/>
            <person name="Eisen J.A."/>
            <person name="Garrity G."/>
            <person name="Lilburn T.G."/>
            <person name="Beck B.J."/>
            <person name="Whitman W.B."/>
            <person name="Hugenholtz P."/>
            <person name="Klenk H.P."/>
        </authorList>
    </citation>
    <scope>NUCLEOTIDE SEQUENCE [LARGE SCALE GENOMIC DNA]</scope>
    <source>
        <strain evidence="11 12">DSM 45044</strain>
    </source>
</reference>
<dbReference type="Pfam" id="PF18395">
    <property type="entry name" value="Cas3_C"/>
    <property type="match status" value="1"/>
</dbReference>
<keyword evidence="7 11" id="KW-0347">Helicase</keyword>
<evidence type="ECO:0000256" key="7">
    <source>
        <dbReference type="ARBA" id="ARBA00022806"/>
    </source>
</evidence>
<sequence>MYLLRVGETWNPAELSRAAGVVWGKASWDSDDWLPLWRHLADAGPVAGLLWDHWVPDRARRVISDCVPGGEDDARRLVVWLAGVHDIGKATPSFTCQVPRLADRGTAFGLRWERRTSYPACAHHTVTGQLILETWLIERHGWKRSQARQAGCVVGGHHGTPPTRGMLTEIAEHTMTKPAMGWRPGDTRRSAWRDVQWELLDWAAAGAEVTDRLDSWRDLCLTQQAQVLLTAIVIMADWIASNEEYFPYSSVDRSDRITAGWRQVSLPPRWRASDLPTDVSEFYRSRFENRPPRPLQVAAVNVARGLPDPSIMVIEAPMGEGKTEAALLAAEVIAERDGGGVVFALPTRATSDAMLGRILAWLRSVVRDDDAPLDLGLGHGKSRFNAQFQTLLRDGYACVDADWTRRPGNRSSLPAVAAHRWLAGRKKGLLSQFMVVTIDQILFAALKSRHVVLRHLGLAGKTVIIDEAHAYDVYMSQYLHQAVNWLAGYGCSVIVLSATLPAATRAELLTAYRGTAPDTAALIDVPYPAIISAGQTGDVRVVASEADATRRTRVSVGYLDEPEDDEYGPLITELADALRDGGCALVIRNTVARATGTAAALADHFGRTVRVRLMHSRFIAADRERNDDWLRTEFGADRDAVTTPTIVVATQVAEQSLDIDFDLLVTDLAPIDLILQRMGRVHRHMRGPEQSDRPEPLREARCLITGADWAAGPPTPVTASTRIYDVYTLWRSAAVLADHVDESGCVVALPGDIAPLVQRAYGDAPAGPAEWRPAVDSAFTDFTARRERDAVKAKRFRLKDLAEPGTSLLGWLDVGVGDVDDQAAGIGQVRDGMDSLEVLLLVERDGRWFLPDWLPALAGTEIPRESEPLPRLAKAALGCAVNLPFWLTSDEVIAELESRNDNPAWQGSHWLAGELVLPLAADTLAATVAGHHITYHPDTGLTVRRAA</sequence>
<keyword evidence="4" id="KW-0479">Metal-binding</keyword>
<comment type="similarity">
    <text evidence="1">In the N-terminal section; belongs to the CRISPR-associated nuclease Cas3-HD family.</text>
</comment>
<keyword evidence="11" id="KW-0255">Endonuclease</keyword>
<keyword evidence="8" id="KW-0067">ATP-binding</keyword>
<dbReference type="Pfam" id="PF22590">
    <property type="entry name" value="Cas3-like_C_2"/>
    <property type="match status" value="1"/>
</dbReference>
<feature type="domain" description="HD Cas3-type" evidence="10">
    <location>
        <begin position="29"/>
        <end position="239"/>
    </location>
</feature>
<dbReference type="NCBIfam" id="TIGR01596">
    <property type="entry name" value="cas3_HD"/>
    <property type="match status" value="1"/>
</dbReference>
<dbReference type="SUPFAM" id="SSF52540">
    <property type="entry name" value="P-loop containing nucleoside triphosphate hydrolases"/>
    <property type="match status" value="1"/>
</dbReference>
<dbReference type="GO" id="GO:0016787">
    <property type="term" value="F:hydrolase activity"/>
    <property type="evidence" value="ECO:0007669"/>
    <property type="project" value="UniProtKB-KW"/>
</dbReference>
<keyword evidence="6" id="KW-0378">Hydrolase</keyword>
<dbReference type="InterPro" id="IPR050547">
    <property type="entry name" value="DEAD_box_RNA_helicases"/>
</dbReference>
<organism evidence="11 12">
    <name type="scientific">Stackebrandtia albiflava</name>
    <dbReference type="NCBI Taxonomy" id="406432"/>
    <lineage>
        <taxon>Bacteria</taxon>
        <taxon>Bacillati</taxon>
        <taxon>Actinomycetota</taxon>
        <taxon>Actinomycetes</taxon>
        <taxon>Glycomycetales</taxon>
        <taxon>Glycomycetaceae</taxon>
        <taxon>Stackebrandtia</taxon>
    </lineage>
</organism>
<keyword evidence="5" id="KW-0547">Nucleotide-binding</keyword>
<dbReference type="PROSITE" id="PS51643">
    <property type="entry name" value="HD_CAS3"/>
    <property type="match status" value="1"/>
</dbReference>
<dbReference type="InterPro" id="IPR027417">
    <property type="entry name" value="P-loop_NTPase"/>
</dbReference>
<dbReference type="AlphaFoldDB" id="A0A562UR97"/>
<dbReference type="Gene3D" id="1.10.3210.30">
    <property type="match status" value="1"/>
</dbReference>
<dbReference type="CDD" id="cd17930">
    <property type="entry name" value="DEXHc_cas3"/>
    <property type="match status" value="1"/>
</dbReference>
<accession>A0A562UR97</accession>
<evidence type="ECO:0000256" key="4">
    <source>
        <dbReference type="ARBA" id="ARBA00022723"/>
    </source>
</evidence>
<evidence type="ECO:0000256" key="1">
    <source>
        <dbReference type="ARBA" id="ARBA00006847"/>
    </source>
</evidence>
<dbReference type="GO" id="GO:0046872">
    <property type="term" value="F:metal ion binding"/>
    <property type="evidence" value="ECO:0007669"/>
    <property type="project" value="UniProtKB-KW"/>
</dbReference>
<comment type="caution">
    <text evidence="11">The sequence shown here is derived from an EMBL/GenBank/DDBJ whole genome shotgun (WGS) entry which is preliminary data.</text>
</comment>
<proteinExistence type="inferred from homology"/>
<dbReference type="InterPro" id="IPR054712">
    <property type="entry name" value="Cas3-like_dom"/>
</dbReference>
<dbReference type="GO" id="GO:0051607">
    <property type="term" value="P:defense response to virus"/>
    <property type="evidence" value="ECO:0007669"/>
    <property type="project" value="UniProtKB-KW"/>
</dbReference>
<dbReference type="SMART" id="SM00487">
    <property type="entry name" value="DEXDc"/>
    <property type="match status" value="1"/>
</dbReference>
<dbReference type="InterPro" id="IPR038257">
    <property type="entry name" value="CRISPR-assoc_Cas3_HD_sf"/>
</dbReference>
<evidence type="ECO:0000256" key="3">
    <source>
        <dbReference type="ARBA" id="ARBA00022722"/>
    </source>
</evidence>
<evidence type="ECO:0000313" key="12">
    <source>
        <dbReference type="Proteomes" id="UP000321617"/>
    </source>
</evidence>
<dbReference type="EMBL" id="VLLL01000008">
    <property type="protein sequence ID" value="TWJ08139.1"/>
    <property type="molecule type" value="Genomic_DNA"/>
</dbReference>
<dbReference type="Gene3D" id="3.40.50.300">
    <property type="entry name" value="P-loop containing nucleotide triphosphate hydrolases"/>
    <property type="match status" value="2"/>
</dbReference>
<evidence type="ECO:0000256" key="5">
    <source>
        <dbReference type="ARBA" id="ARBA00022741"/>
    </source>
</evidence>
<dbReference type="InterPro" id="IPR014001">
    <property type="entry name" value="Helicase_ATP-bd"/>
</dbReference>
<name>A0A562UR97_9ACTN</name>
<dbReference type="CDD" id="cd09641">
    <property type="entry name" value="Cas3''_I"/>
    <property type="match status" value="1"/>
</dbReference>
<evidence type="ECO:0000259" key="10">
    <source>
        <dbReference type="PROSITE" id="PS51643"/>
    </source>
</evidence>
<evidence type="ECO:0000256" key="2">
    <source>
        <dbReference type="ARBA" id="ARBA00009046"/>
    </source>
</evidence>
<evidence type="ECO:0000256" key="8">
    <source>
        <dbReference type="ARBA" id="ARBA00022840"/>
    </source>
</evidence>
<dbReference type="InterPro" id="IPR006474">
    <property type="entry name" value="Helicase_Cas3_CRISPR-ass_core"/>
</dbReference>
<gene>
    <name evidence="11" type="ORF">LX16_4359</name>
</gene>
<dbReference type="NCBIfam" id="TIGR01587">
    <property type="entry name" value="cas3_core"/>
    <property type="match status" value="1"/>
</dbReference>
<keyword evidence="3" id="KW-0540">Nuclease</keyword>
<dbReference type="PANTHER" id="PTHR47963">
    <property type="entry name" value="DEAD-BOX ATP-DEPENDENT RNA HELICASE 47, MITOCHONDRIAL"/>
    <property type="match status" value="1"/>
</dbReference>
<comment type="similarity">
    <text evidence="2">In the central section; belongs to the CRISPR-associated helicase Cas3 family.</text>
</comment>
<evidence type="ECO:0000256" key="6">
    <source>
        <dbReference type="ARBA" id="ARBA00022801"/>
    </source>
</evidence>
<dbReference type="Pfam" id="PF18019">
    <property type="entry name" value="Cas3_HD"/>
    <property type="match status" value="1"/>
</dbReference>
<dbReference type="GO" id="GO:0003724">
    <property type="term" value="F:RNA helicase activity"/>
    <property type="evidence" value="ECO:0007669"/>
    <property type="project" value="TreeGrafter"/>
</dbReference>
<keyword evidence="9" id="KW-0051">Antiviral defense</keyword>
<evidence type="ECO:0000313" key="11">
    <source>
        <dbReference type="EMBL" id="TWJ08139.1"/>
    </source>
</evidence>
<dbReference type="GO" id="GO:0005524">
    <property type="term" value="F:ATP binding"/>
    <property type="evidence" value="ECO:0007669"/>
    <property type="project" value="UniProtKB-KW"/>
</dbReference>
<protein>
    <submittedName>
        <fullName evidence="11">CRISPR-associated endonuclease/helicase Cas3</fullName>
    </submittedName>
</protein>
<dbReference type="InterPro" id="IPR006483">
    <property type="entry name" value="CRISPR-assoc_Cas3_HD"/>
</dbReference>
<dbReference type="GO" id="GO:0003723">
    <property type="term" value="F:RNA binding"/>
    <property type="evidence" value="ECO:0007669"/>
    <property type="project" value="TreeGrafter"/>
</dbReference>
<dbReference type="Proteomes" id="UP000321617">
    <property type="component" value="Unassembled WGS sequence"/>
</dbReference>
<dbReference type="PANTHER" id="PTHR47963:SF9">
    <property type="entry name" value="CRISPR-ASSOCIATED ENDONUCLEASE_HELICASE CAS3"/>
    <property type="match status" value="1"/>
</dbReference>
<dbReference type="InterPro" id="IPR041372">
    <property type="entry name" value="Cas3_C"/>
</dbReference>
<evidence type="ECO:0000256" key="9">
    <source>
        <dbReference type="ARBA" id="ARBA00023118"/>
    </source>
</evidence>
<keyword evidence="12" id="KW-1185">Reference proteome</keyword>